<feature type="transmembrane region" description="Helical" evidence="1">
    <location>
        <begin position="82"/>
        <end position="104"/>
    </location>
</feature>
<dbReference type="EMBL" id="BPLR01013504">
    <property type="protein sequence ID" value="GIY61713.1"/>
    <property type="molecule type" value="Genomic_DNA"/>
</dbReference>
<protein>
    <submittedName>
        <fullName evidence="2">Uncharacterized protein</fullName>
    </submittedName>
</protein>
<keyword evidence="1" id="KW-0472">Membrane</keyword>
<accession>A0AAV4UVN1</accession>
<dbReference type="AlphaFoldDB" id="A0AAV4UVN1"/>
<name>A0AAV4UVN1_CAEEX</name>
<keyword evidence="3" id="KW-1185">Reference proteome</keyword>
<evidence type="ECO:0000256" key="1">
    <source>
        <dbReference type="SAM" id="Phobius"/>
    </source>
</evidence>
<keyword evidence="1" id="KW-0812">Transmembrane</keyword>
<gene>
    <name evidence="2" type="ORF">CEXT_157451</name>
</gene>
<comment type="caution">
    <text evidence="2">The sequence shown here is derived from an EMBL/GenBank/DDBJ whole genome shotgun (WGS) entry which is preliminary data.</text>
</comment>
<evidence type="ECO:0000313" key="2">
    <source>
        <dbReference type="EMBL" id="GIY61713.1"/>
    </source>
</evidence>
<reference evidence="2 3" key="1">
    <citation type="submission" date="2021-06" db="EMBL/GenBank/DDBJ databases">
        <title>Caerostris extrusa draft genome.</title>
        <authorList>
            <person name="Kono N."/>
            <person name="Arakawa K."/>
        </authorList>
    </citation>
    <scope>NUCLEOTIDE SEQUENCE [LARGE SCALE GENOMIC DNA]</scope>
</reference>
<organism evidence="2 3">
    <name type="scientific">Caerostris extrusa</name>
    <name type="common">Bark spider</name>
    <name type="synonym">Caerostris bankana</name>
    <dbReference type="NCBI Taxonomy" id="172846"/>
    <lineage>
        <taxon>Eukaryota</taxon>
        <taxon>Metazoa</taxon>
        <taxon>Ecdysozoa</taxon>
        <taxon>Arthropoda</taxon>
        <taxon>Chelicerata</taxon>
        <taxon>Arachnida</taxon>
        <taxon>Araneae</taxon>
        <taxon>Araneomorphae</taxon>
        <taxon>Entelegynae</taxon>
        <taxon>Araneoidea</taxon>
        <taxon>Araneidae</taxon>
        <taxon>Caerostris</taxon>
    </lineage>
</organism>
<keyword evidence="1" id="KW-1133">Transmembrane helix</keyword>
<proteinExistence type="predicted"/>
<evidence type="ECO:0000313" key="3">
    <source>
        <dbReference type="Proteomes" id="UP001054945"/>
    </source>
</evidence>
<sequence>MLGKKFNERNQIKTSMSITEWTSYICWSKSQVKGGRNRDRSANDFLTVLRKCGTLTGRRRWDRSRFSHSDARNAAATVGSHVMVLFFPLPICTLLDLLTLSAIYGA</sequence>
<dbReference type="Proteomes" id="UP001054945">
    <property type="component" value="Unassembled WGS sequence"/>
</dbReference>